<dbReference type="PANTHER" id="PTHR47862">
    <property type="entry name" value="PEPTIDYL-PROLYL CIS-TRANS ISOMERASE FKBP18, CHLOROPLASTIC"/>
    <property type="match status" value="1"/>
</dbReference>
<keyword evidence="4" id="KW-1185">Reference proteome</keyword>
<reference evidence="3 4" key="1">
    <citation type="journal article" date="2021" name="Sci. Rep.">
        <title>Genome sequencing of the multicellular alga Astrephomene provides insights into convergent evolution of germ-soma differentiation.</title>
        <authorList>
            <person name="Yamashita S."/>
            <person name="Yamamoto K."/>
            <person name="Matsuzaki R."/>
            <person name="Suzuki S."/>
            <person name="Yamaguchi H."/>
            <person name="Hirooka S."/>
            <person name="Minakuchi Y."/>
            <person name="Miyagishima S."/>
            <person name="Kawachi M."/>
            <person name="Toyoda A."/>
            <person name="Nozaki H."/>
        </authorList>
    </citation>
    <scope>NUCLEOTIDE SEQUENCE [LARGE SCALE GENOMIC DNA]</scope>
    <source>
        <strain evidence="3 4">NIES-4017</strain>
    </source>
</reference>
<keyword evidence="1" id="KW-0697">Rotamase</keyword>
<dbReference type="PROSITE" id="PS50059">
    <property type="entry name" value="FKBP_PPIASE"/>
    <property type="match status" value="1"/>
</dbReference>
<keyword evidence="1" id="KW-0413">Isomerase</keyword>
<feature type="domain" description="PPIase FKBP-type" evidence="2">
    <location>
        <begin position="136"/>
        <end position="232"/>
    </location>
</feature>
<dbReference type="InterPro" id="IPR046357">
    <property type="entry name" value="PPIase_dom_sf"/>
</dbReference>
<comment type="catalytic activity">
    <reaction evidence="1">
        <text>[protein]-peptidylproline (omega=180) = [protein]-peptidylproline (omega=0)</text>
        <dbReference type="Rhea" id="RHEA:16237"/>
        <dbReference type="Rhea" id="RHEA-COMP:10747"/>
        <dbReference type="Rhea" id="RHEA-COMP:10748"/>
        <dbReference type="ChEBI" id="CHEBI:83833"/>
        <dbReference type="ChEBI" id="CHEBI:83834"/>
        <dbReference type="EC" id="5.2.1.8"/>
    </reaction>
</comment>
<accession>A0AAD3E531</accession>
<dbReference type="GO" id="GO:0009543">
    <property type="term" value="C:chloroplast thylakoid lumen"/>
    <property type="evidence" value="ECO:0007669"/>
    <property type="project" value="TreeGrafter"/>
</dbReference>
<protein>
    <recommendedName>
        <fullName evidence="1">peptidylprolyl isomerase</fullName>
        <ecNumber evidence="1">5.2.1.8</ecNumber>
    </recommendedName>
</protein>
<dbReference type="Pfam" id="PF00254">
    <property type="entry name" value="FKBP_C"/>
    <property type="match status" value="1"/>
</dbReference>
<dbReference type="InterPro" id="IPR044180">
    <property type="entry name" value="FKBP18-like"/>
</dbReference>
<name>A0AAD3E531_9CHLO</name>
<dbReference type="EC" id="5.2.1.8" evidence="1"/>
<dbReference type="Proteomes" id="UP001054857">
    <property type="component" value="Unassembled WGS sequence"/>
</dbReference>
<evidence type="ECO:0000259" key="2">
    <source>
        <dbReference type="PROSITE" id="PS50059"/>
    </source>
</evidence>
<dbReference type="InterPro" id="IPR001179">
    <property type="entry name" value="PPIase_FKBP_dom"/>
</dbReference>
<dbReference type="GO" id="GO:0003755">
    <property type="term" value="F:peptidyl-prolyl cis-trans isomerase activity"/>
    <property type="evidence" value="ECO:0007669"/>
    <property type="project" value="UniProtKB-KW"/>
</dbReference>
<evidence type="ECO:0000313" key="3">
    <source>
        <dbReference type="EMBL" id="GFR53057.1"/>
    </source>
</evidence>
<dbReference type="PANTHER" id="PTHR47862:SF2">
    <property type="entry name" value="PEPTIDYLPROLYL ISOMERASE"/>
    <property type="match status" value="1"/>
</dbReference>
<dbReference type="SUPFAM" id="SSF54534">
    <property type="entry name" value="FKBP-like"/>
    <property type="match status" value="1"/>
</dbReference>
<dbReference type="EMBL" id="BMAR01000085">
    <property type="protein sequence ID" value="GFR53057.1"/>
    <property type="molecule type" value="Genomic_DNA"/>
</dbReference>
<evidence type="ECO:0000256" key="1">
    <source>
        <dbReference type="PROSITE-ProRule" id="PRU00277"/>
    </source>
</evidence>
<gene>
    <name evidence="3" type="ORF">Agub_g15732</name>
</gene>
<dbReference type="AlphaFoldDB" id="A0AAD3E531"/>
<comment type="caution">
    <text evidence="3">The sequence shown here is derived from an EMBL/GenBank/DDBJ whole genome shotgun (WGS) entry which is preliminary data.</text>
</comment>
<proteinExistence type="predicted"/>
<dbReference type="PROSITE" id="PS51318">
    <property type="entry name" value="TAT"/>
    <property type="match status" value="1"/>
</dbReference>
<organism evidence="3 4">
    <name type="scientific">Astrephomene gubernaculifera</name>
    <dbReference type="NCBI Taxonomy" id="47775"/>
    <lineage>
        <taxon>Eukaryota</taxon>
        <taxon>Viridiplantae</taxon>
        <taxon>Chlorophyta</taxon>
        <taxon>core chlorophytes</taxon>
        <taxon>Chlorophyceae</taxon>
        <taxon>CS clade</taxon>
        <taxon>Chlamydomonadales</taxon>
        <taxon>Astrephomenaceae</taxon>
        <taxon>Astrephomene</taxon>
    </lineage>
</organism>
<sequence length="245" mass="25843">MGLAVDRQLGSAVTQATAQSRFRPRTRVVASATQPHQQQQQRLKVVQEKACGCGDEGVSRRGLLASSAAAAAAGVVLAGSLGVPAAQAFGTGDPLNYKKELARRRRKIPEEEFTEGPMGLKVYDIQEGDGAEAQVGSRVAVHYDIKWRNITFMTSRQGMGVTGGTPLGFDVGTPAGQTGGTLPGLDYGVRGMRVGGLRRVLVPPELGYGDKQVGEIPPGSTLTLDIELLSIKTSPLGYRTKLVEG</sequence>
<dbReference type="InterPro" id="IPR006311">
    <property type="entry name" value="TAT_signal"/>
</dbReference>
<dbReference type="Gene3D" id="3.10.50.40">
    <property type="match status" value="1"/>
</dbReference>
<evidence type="ECO:0000313" key="4">
    <source>
        <dbReference type="Proteomes" id="UP001054857"/>
    </source>
</evidence>